<dbReference type="Pfam" id="PF25809">
    <property type="entry name" value="STEEP1"/>
    <property type="match status" value="1"/>
</dbReference>
<dbReference type="AlphaFoldDB" id="A0A4T0FQI9"/>
<gene>
    <name evidence="3" type="ORF">E3P99_02212</name>
</gene>
<comment type="similarity">
    <text evidence="1">Belongs to the STEEP1 family.</text>
</comment>
<dbReference type="Proteomes" id="UP000310189">
    <property type="component" value="Unassembled WGS sequence"/>
</dbReference>
<evidence type="ECO:0000256" key="1">
    <source>
        <dbReference type="ARBA" id="ARBA00024205"/>
    </source>
</evidence>
<sequence length="132" mass="14831">MQLHSYYCICGEFILVIDKPLEYLATRKTDSAYIINNDGDNKRNFKLNAIPQVPCILQRQSDLCERQHRLSCPRCTIIVAYTHSAPLFLSKQDIRLGTKQAELVYILKGALSDVQGSVPVDAIPPAIKSEPL</sequence>
<dbReference type="InterPro" id="IPR057965">
    <property type="entry name" value="STEEP1_dom"/>
</dbReference>
<comment type="caution">
    <text evidence="3">The sequence shown here is derived from an EMBL/GenBank/DDBJ whole genome shotgun (WGS) entry which is preliminary data.</text>
</comment>
<accession>A0A4T0FQI9</accession>
<protein>
    <recommendedName>
        <fullName evidence="2">STEEP1 domain-containing protein</fullName>
    </recommendedName>
</protein>
<proteinExistence type="inferred from homology"/>
<dbReference type="EMBL" id="SPNW01000030">
    <property type="protein sequence ID" value="TIA89116.1"/>
    <property type="molecule type" value="Genomic_DNA"/>
</dbReference>
<dbReference type="OrthoDB" id="418131at2759"/>
<dbReference type="GO" id="GO:0006888">
    <property type="term" value="P:endoplasmic reticulum to Golgi vesicle-mediated transport"/>
    <property type="evidence" value="ECO:0007669"/>
    <property type="project" value="TreeGrafter"/>
</dbReference>
<evidence type="ECO:0000313" key="3">
    <source>
        <dbReference type="EMBL" id="TIA89116.1"/>
    </source>
</evidence>
<dbReference type="PANTHER" id="PTHR46355">
    <property type="entry name" value="UPF0428 PROTEIN CXORF56"/>
    <property type="match status" value="1"/>
</dbReference>
<evidence type="ECO:0000259" key="2">
    <source>
        <dbReference type="Pfam" id="PF25809"/>
    </source>
</evidence>
<reference evidence="3 4" key="1">
    <citation type="submission" date="2019-03" db="EMBL/GenBank/DDBJ databases">
        <title>Sequencing 23 genomes of Wallemia ichthyophaga.</title>
        <authorList>
            <person name="Gostincar C."/>
        </authorList>
    </citation>
    <scope>NUCLEOTIDE SEQUENCE [LARGE SCALE GENOMIC DNA]</scope>
    <source>
        <strain evidence="3 4">EXF-5753</strain>
    </source>
</reference>
<organism evidence="3 4">
    <name type="scientific">Wallemia hederae</name>
    <dbReference type="NCBI Taxonomy" id="1540922"/>
    <lineage>
        <taxon>Eukaryota</taxon>
        <taxon>Fungi</taxon>
        <taxon>Dikarya</taxon>
        <taxon>Basidiomycota</taxon>
        <taxon>Wallemiomycotina</taxon>
        <taxon>Wallemiomycetes</taxon>
        <taxon>Wallemiales</taxon>
        <taxon>Wallemiaceae</taxon>
        <taxon>Wallemia</taxon>
    </lineage>
</organism>
<dbReference type="GO" id="GO:0005737">
    <property type="term" value="C:cytoplasm"/>
    <property type="evidence" value="ECO:0007669"/>
    <property type="project" value="GOC"/>
</dbReference>
<evidence type="ECO:0000313" key="4">
    <source>
        <dbReference type="Proteomes" id="UP000310189"/>
    </source>
</evidence>
<name>A0A4T0FQI9_9BASI</name>
<dbReference type="InterPro" id="IPR029704">
    <property type="entry name" value="STEEP-like"/>
</dbReference>
<feature type="domain" description="STEEP1" evidence="2">
    <location>
        <begin position="2"/>
        <end position="119"/>
    </location>
</feature>
<keyword evidence="4" id="KW-1185">Reference proteome</keyword>
<dbReference type="GO" id="GO:0090158">
    <property type="term" value="P:endoplasmic reticulum membrane organization"/>
    <property type="evidence" value="ECO:0007669"/>
    <property type="project" value="TreeGrafter"/>
</dbReference>
<dbReference type="PANTHER" id="PTHR46355:SF1">
    <property type="entry name" value="STING ER EXIT PROTEIN"/>
    <property type="match status" value="1"/>
</dbReference>